<comment type="caution">
    <text evidence="5">The sequence shown here is derived from an EMBL/GenBank/DDBJ whole genome shotgun (WGS) entry which is preliminary data.</text>
</comment>
<reference evidence="5 6" key="1">
    <citation type="submission" date="2019-03" db="EMBL/GenBank/DDBJ databases">
        <title>Genomic Encyclopedia of Type Strains, Phase IV (KMG-IV): sequencing the most valuable type-strain genomes for metagenomic binning, comparative biology and taxonomic classification.</title>
        <authorList>
            <person name="Goeker M."/>
        </authorList>
    </citation>
    <scope>NUCLEOTIDE SEQUENCE [LARGE SCALE GENOMIC DNA]</scope>
    <source>
        <strain evidence="5 6">DSM 101688</strain>
    </source>
</reference>
<dbReference type="InterPro" id="IPR003731">
    <property type="entry name" value="Di-Nase_FeMo-co_biosynth"/>
</dbReference>
<sequence length="236" mass="24856">MANSATPQISRNMALRIGLAARAVPDLKPAQMLAVLEDAVGLPPRQAKLKKLGIDRLRTASGGVLSGAGRDALKAALSILKGETELPEDAVKPEVQAYRDGDMPGSLRVACASNGREDLDGHFGSCLHFLIYQVSGDELRLIAVRPCDPSEREGDKNAYRASLIADCQLVYVASIGGPAAAKVVRAGVHPIKFPLGGNAPDILRDLQGVIATAPPPWLAKAMGRAPEFHIETEVGA</sequence>
<dbReference type="PANTHER" id="PTHR33937:SF1">
    <property type="entry name" value="IRON-MOLIBDENUM COFACTOR PROCESSING PROTEIN"/>
    <property type="match status" value="1"/>
</dbReference>
<evidence type="ECO:0000313" key="6">
    <source>
        <dbReference type="Proteomes" id="UP000295304"/>
    </source>
</evidence>
<name>A0A4R3J9Q3_9PROT</name>
<dbReference type="InterPro" id="IPR034169">
    <property type="entry name" value="NifX-like"/>
</dbReference>
<gene>
    <name evidence="5" type="ORF">EDD55_107155</name>
</gene>
<evidence type="ECO:0000259" key="3">
    <source>
        <dbReference type="Pfam" id="PF02579"/>
    </source>
</evidence>
<dbReference type="RefSeq" id="WP_132939450.1">
    <property type="nucleotide sequence ID" value="NZ_CP119676.1"/>
</dbReference>
<keyword evidence="6" id="KW-1185">Reference proteome</keyword>
<evidence type="ECO:0000256" key="1">
    <source>
        <dbReference type="ARBA" id="ARBA00010285"/>
    </source>
</evidence>
<organism evidence="5 6">
    <name type="scientific">Varunaivibrio sulfuroxidans</name>
    <dbReference type="NCBI Taxonomy" id="1773489"/>
    <lineage>
        <taxon>Bacteria</taxon>
        <taxon>Pseudomonadati</taxon>
        <taxon>Pseudomonadota</taxon>
        <taxon>Alphaproteobacteria</taxon>
        <taxon>Rhodospirillales</taxon>
        <taxon>Magnetovibrionaceae</taxon>
        <taxon>Varunaivibrio</taxon>
    </lineage>
</organism>
<evidence type="ECO:0000259" key="4">
    <source>
        <dbReference type="Pfam" id="PF16844"/>
    </source>
</evidence>
<dbReference type="Pfam" id="PF16844">
    <property type="entry name" value="DIMCO_N"/>
    <property type="match status" value="1"/>
</dbReference>
<dbReference type="Gene3D" id="3.30.420.130">
    <property type="entry name" value="Dinitrogenase iron-molybdenum cofactor biosynthesis domain"/>
    <property type="match status" value="1"/>
</dbReference>
<proteinExistence type="inferred from homology"/>
<dbReference type="EMBL" id="SLZW01000007">
    <property type="protein sequence ID" value="TCS61746.1"/>
    <property type="molecule type" value="Genomic_DNA"/>
</dbReference>
<dbReference type="Proteomes" id="UP000295304">
    <property type="component" value="Unassembled WGS sequence"/>
</dbReference>
<feature type="domain" description="Dinitrogenase iron-molybdenum cofactor N-terminal" evidence="4">
    <location>
        <begin position="9"/>
        <end position="85"/>
    </location>
</feature>
<dbReference type="AlphaFoldDB" id="A0A4R3J9Q3"/>
<protein>
    <submittedName>
        <fullName evidence="5">Nitrogen fixation protein NifX</fullName>
    </submittedName>
</protein>
<dbReference type="InterPro" id="IPR038127">
    <property type="entry name" value="NafY_N_sf"/>
</dbReference>
<dbReference type="CDD" id="cd00853">
    <property type="entry name" value="NifX"/>
    <property type="match status" value="1"/>
</dbReference>
<dbReference type="Pfam" id="PF02579">
    <property type="entry name" value="Nitro_FeMo-Co"/>
    <property type="match status" value="1"/>
</dbReference>
<feature type="domain" description="Dinitrogenase iron-molybdenum cofactor biosynthesis" evidence="3">
    <location>
        <begin position="117"/>
        <end position="207"/>
    </location>
</feature>
<keyword evidence="2" id="KW-0535">Nitrogen fixation</keyword>
<evidence type="ECO:0000256" key="2">
    <source>
        <dbReference type="ARBA" id="ARBA00023231"/>
    </source>
</evidence>
<dbReference type="Gene3D" id="1.10.150.590">
    <property type="entry name" value="Dinitrogenase iron-molybdenum cofactor, N-terminal"/>
    <property type="match status" value="1"/>
</dbReference>
<dbReference type="OrthoDB" id="9797941at2"/>
<dbReference type="InterPro" id="IPR051840">
    <property type="entry name" value="NifX/NifY_domain"/>
</dbReference>
<dbReference type="SUPFAM" id="SSF53146">
    <property type="entry name" value="Nitrogenase accessory factor-like"/>
    <property type="match status" value="1"/>
</dbReference>
<dbReference type="InterPro" id="IPR031763">
    <property type="entry name" value="NafY_N"/>
</dbReference>
<accession>A0A4R3J9Q3</accession>
<comment type="similarity">
    <text evidence="1">Belongs to the NifX/NifY family.</text>
</comment>
<dbReference type="PANTHER" id="PTHR33937">
    <property type="entry name" value="IRON-MOLYBDENUM PROTEIN-RELATED-RELATED"/>
    <property type="match status" value="1"/>
</dbReference>
<dbReference type="InterPro" id="IPR036105">
    <property type="entry name" value="DiNase_FeMo-co_biosyn_sf"/>
</dbReference>
<evidence type="ECO:0000313" key="5">
    <source>
        <dbReference type="EMBL" id="TCS61746.1"/>
    </source>
</evidence>